<dbReference type="SUPFAM" id="SSF46767">
    <property type="entry name" value="Methylated DNA-protein cysteine methyltransferase, C-terminal domain"/>
    <property type="match status" value="1"/>
</dbReference>
<gene>
    <name evidence="10" type="ORF">CJ255_05975</name>
</gene>
<evidence type="ECO:0000256" key="8">
    <source>
        <dbReference type="ARBA" id="ARBA00049348"/>
    </source>
</evidence>
<evidence type="ECO:0000259" key="9">
    <source>
        <dbReference type="Pfam" id="PF01035"/>
    </source>
</evidence>
<dbReference type="OrthoDB" id="9802228at2"/>
<name>A0A2A6RMD1_9CHLR</name>
<dbReference type="AlphaFoldDB" id="A0A2A6RMD1"/>
<dbReference type="PANTHER" id="PTHR10815">
    <property type="entry name" value="METHYLATED-DNA--PROTEIN-CYSTEINE METHYLTRANSFERASE"/>
    <property type="match status" value="1"/>
</dbReference>
<dbReference type="Pfam" id="PF01035">
    <property type="entry name" value="DNA_binding_1"/>
    <property type="match status" value="1"/>
</dbReference>
<keyword evidence="4" id="KW-0489">Methyltransferase</keyword>
<keyword evidence="7" id="KW-0234">DNA repair</keyword>
<evidence type="ECO:0000256" key="3">
    <source>
        <dbReference type="ARBA" id="ARBA00011918"/>
    </source>
</evidence>
<feature type="domain" description="Methylated-DNA-[protein]-cysteine S-methyltransferase DNA binding" evidence="9">
    <location>
        <begin position="82"/>
        <end position="161"/>
    </location>
</feature>
<protein>
    <recommendedName>
        <fullName evidence="3">methylated-DNA--[protein]-cysteine S-methyltransferase</fullName>
        <ecNumber evidence="3">2.1.1.63</ecNumber>
    </recommendedName>
</protein>
<dbReference type="InterPro" id="IPR036631">
    <property type="entry name" value="MGMT_N_sf"/>
</dbReference>
<dbReference type="GO" id="GO:0006281">
    <property type="term" value="P:DNA repair"/>
    <property type="evidence" value="ECO:0007669"/>
    <property type="project" value="UniProtKB-KW"/>
</dbReference>
<dbReference type="PANTHER" id="PTHR10815:SF14">
    <property type="entry name" value="BIFUNCTIONAL TRANSCRIPTIONAL ACTIVATOR_DNA REPAIR ENZYME ADA"/>
    <property type="match status" value="1"/>
</dbReference>
<dbReference type="NCBIfam" id="TIGR00589">
    <property type="entry name" value="ogt"/>
    <property type="match status" value="1"/>
</dbReference>
<proteinExistence type="inferred from homology"/>
<dbReference type="InterPro" id="IPR014048">
    <property type="entry name" value="MethylDNA_cys_MeTrfase_DNA-bd"/>
</dbReference>
<organism evidence="10 11">
    <name type="scientific">Candidatus Viridilinea mediisalina</name>
    <dbReference type="NCBI Taxonomy" id="2024553"/>
    <lineage>
        <taxon>Bacteria</taxon>
        <taxon>Bacillati</taxon>
        <taxon>Chloroflexota</taxon>
        <taxon>Chloroflexia</taxon>
        <taxon>Chloroflexales</taxon>
        <taxon>Chloroflexineae</taxon>
        <taxon>Oscillochloridaceae</taxon>
        <taxon>Candidatus Viridilinea</taxon>
    </lineage>
</organism>
<comment type="caution">
    <text evidence="10">The sequence shown here is derived from an EMBL/GenBank/DDBJ whole genome shotgun (WGS) entry which is preliminary data.</text>
</comment>
<evidence type="ECO:0000256" key="6">
    <source>
        <dbReference type="ARBA" id="ARBA00022763"/>
    </source>
</evidence>
<dbReference type="Gene3D" id="1.10.10.10">
    <property type="entry name" value="Winged helix-like DNA-binding domain superfamily/Winged helix DNA-binding domain"/>
    <property type="match status" value="1"/>
</dbReference>
<dbReference type="FunFam" id="1.10.10.10:FF:000214">
    <property type="entry name" value="Methylated-DNA--protein-cysteine methyltransferase"/>
    <property type="match status" value="1"/>
</dbReference>
<comment type="catalytic activity">
    <reaction evidence="1">
        <text>a 4-O-methyl-thymidine in DNA + L-cysteinyl-[protein] = a thymidine in DNA + S-methyl-L-cysteinyl-[protein]</text>
        <dbReference type="Rhea" id="RHEA:53428"/>
        <dbReference type="Rhea" id="RHEA-COMP:10131"/>
        <dbReference type="Rhea" id="RHEA-COMP:10132"/>
        <dbReference type="Rhea" id="RHEA-COMP:13555"/>
        <dbReference type="Rhea" id="RHEA-COMP:13556"/>
        <dbReference type="ChEBI" id="CHEBI:29950"/>
        <dbReference type="ChEBI" id="CHEBI:82612"/>
        <dbReference type="ChEBI" id="CHEBI:137386"/>
        <dbReference type="ChEBI" id="CHEBI:137387"/>
        <dbReference type="EC" id="2.1.1.63"/>
    </reaction>
</comment>
<dbReference type="InterPro" id="IPR036217">
    <property type="entry name" value="MethylDNA_cys_MeTrfase_DNAb"/>
</dbReference>
<evidence type="ECO:0000256" key="4">
    <source>
        <dbReference type="ARBA" id="ARBA00022603"/>
    </source>
</evidence>
<evidence type="ECO:0000256" key="7">
    <source>
        <dbReference type="ARBA" id="ARBA00023204"/>
    </source>
</evidence>
<sequence length="161" mass="17305">MRYAIAPSSIGWVGIVITPQGICALELADDAESLRERLMVRFAQTALLLVDVASDPLFTAAMAYLADPTATLTLPLDLQGTPFQRQVWAELQAIPYGQTMSYSTLAAKLGRPGAARPVAGACAANPVAVVIPCHRVIRGNGRLGGYRWGLARKRMLLEREG</sequence>
<dbReference type="SUPFAM" id="SSF53155">
    <property type="entry name" value="Methylated DNA-protein cysteine methyltransferase domain"/>
    <property type="match status" value="1"/>
</dbReference>
<evidence type="ECO:0000313" key="11">
    <source>
        <dbReference type="Proteomes" id="UP000220527"/>
    </source>
</evidence>
<keyword evidence="5" id="KW-0808">Transferase</keyword>
<dbReference type="Gene3D" id="3.30.160.70">
    <property type="entry name" value="Methylated DNA-protein cysteine methyltransferase domain"/>
    <property type="match status" value="1"/>
</dbReference>
<dbReference type="InterPro" id="IPR001497">
    <property type="entry name" value="MethylDNA_cys_MeTrfase_AS"/>
</dbReference>
<comment type="catalytic activity">
    <reaction evidence="8">
        <text>a 6-O-methyl-2'-deoxyguanosine in DNA + L-cysteinyl-[protein] = S-methyl-L-cysteinyl-[protein] + a 2'-deoxyguanosine in DNA</text>
        <dbReference type="Rhea" id="RHEA:24000"/>
        <dbReference type="Rhea" id="RHEA-COMP:10131"/>
        <dbReference type="Rhea" id="RHEA-COMP:10132"/>
        <dbReference type="Rhea" id="RHEA-COMP:11367"/>
        <dbReference type="Rhea" id="RHEA-COMP:11368"/>
        <dbReference type="ChEBI" id="CHEBI:29950"/>
        <dbReference type="ChEBI" id="CHEBI:82612"/>
        <dbReference type="ChEBI" id="CHEBI:85445"/>
        <dbReference type="ChEBI" id="CHEBI:85448"/>
        <dbReference type="EC" id="2.1.1.63"/>
    </reaction>
</comment>
<dbReference type="PROSITE" id="PS00374">
    <property type="entry name" value="MGMT"/>
    <property type="match status" value="1"/>
</dbReference>
<dbReference type="Proteomes" id="UP000220527">
    <property type="component" value="Unassembled WGS sequence"/>
</dbReference>
<dbReference type="InterPro" id="IPR036388">
    <property type="entry name" value="WH-like_DNA-bd_sf"/>
</dbReference>
<dbReference type="GO" id="GO:0003908">
    <property type="term" value="F:methylated-DNA-[protein]-cysteine S-methyltransferase activity"/>
    <property type="evidence" value="ECO:0007669"/>
    <property type="project" value="UniProtKB-EC"/>
</dbReference>
<dbReference type="EC" id="2.1.1.63" evidence="3"/>
<evidence type="ECO:0000313" key="10">
    <source>
        <dbReference type="EMBL" id="PDW04019.1"/>
    </source>
</evidence>
<evidence type="ECO:0000256" key="1">
    <source>
        <dbReference type="ARBA" id="ARBA00001286"/>
    </source>
</evidence>
<keyword evidence="11" id="KW-1185">Reference proteome</keyword>
<accession>A0A2A6RMD1</accession>
<comment type="similarity">
    <text evidence="2">Belongs to the MGMT family.</text>
</comment>
<dbReference type="EMBL" id="NQWI01000017">
    <property type="protein sequence ID" value="PDW04019.1"/>
    <property type="molecule type" value="Genomic_DNA"/>
</dbReference>
<evidence type="ECO:0000256" key="2">
    <source>
        <dbReference type="ARBA" id="ARBA00008711"/>
    </source>
</evidence>
<evidence type="ECO:0000256" key="5">
    <source>
        <dbReference type="ARBA" id="ARBA00022679"/>
    </source>
</evidence>
<dbReference type="GO" id="GO:0032259">
    <property type="term" value="P:methylation"/>
    <property type="evidence" value="ECO:0007669"/>
    <property type="project" value="UniProtKB-KW"/>
</dbReference>
<dbReference type="CDD" id="cd06445">
    <property type="entry name" value="ATase"/>
    <property type="match status" value="1"/>
</dbReference>
<reference evidence="11" key="1">
    <citation type="submission" date="2017-08" db="EMBL/GenBank/DDBJ databases">
        <authorList>
            <person name="Grouzdev D.S."/>
            <person name="Gaisin V.A."/>
            <person name="Rysina M.S."/>
            <person name="Gorlenko V.M."/>
        </authorList>
    </citation>
    <scope>NUCLEOTIDE SEQUENCE [LARGE SCALE GENOMIC DNA]</scope>
    <source>
        <strain evidence="11">Kir15-3F</strain>
    </source>
</reference>
<keyword evidence="6" id="KW-0227">DNA damage</keyword>